<gene>
    <name evidence="1" type="ORF">HJJEBIEG_00006</name>
</gene>
<dbReference type="AlphaFoldDB" id="A0A7G9ZCX0"/>
<proteinExistence type="predicted"/>
<sequence length="55" mass="6428">MNIIIHIYELNISYINTMKMNVFRCGEGDEKMSEVARKILIRYGITEVIKGGEYE</sequence>
<organism evidence="1">
    <name type="scientific">Candidatus Methanophaga sp. ANME-1 ERB7</name>
    <dbReference type="NCBI Taxonomy" id="2759913"/>
    <lineage>
        <taxon>Archaea</taxon>
        <taxon>Methanobacteriati</taxon>
        <taxon>Methanobacteriota</taxon>
        <taxon>Stenosarchaea group</taxon>
        <taxon>Methanomicrobia</taxon>
        <taxon>Candidatus Methanophagales</taxon>
        <taxon>Candidatus Methanophagaceae</taxon>
        <taxon>Candidatus Methanophaga</taxon>
    </lineage>
</organism>
<evidence type="ECO:0000313" key="1">
    <source>
        <dbReference type="EMBL" id="QNO58104.1"/>
    </source>
</evidence>
<protein>
    <submittedName>
        <fullName evidence="1">Uncharacterized protein</fullName>
    </submittedName>
</protein>
<name>A0A7G9ZCX0_9EURY</name>
<reference evidence="1" key="1">
    <citation type="submission" date="2020-06" db="EMBL/GenBank/DDBJ databases">
        <title>Unique genomic features of the anaerobic methanotrophic archaea.</title>
        <authorList>
            <person name="Chadwick G.L."/>
            <person name="Skennerton C.T."/>
            <person name="Laso-Perez R."/>
            <person name="Leu A.O."/>
            <person name="Speth D.R."/>
            <person name="Yu H."/>
            <person name="Morgan-Lang C."/>
            <person name="Hatzenpichler R."/>
            <person name="Goudeau D."/>
            <person name="Malmstrom R."/>
            <person name="Brazelton W.J."/>
            <person name="Woyke T."/>
            <person name="Hallam S.J."/>
            <person name="Tyson G.W."/>
            <person name="Wegener G."/>
            <person name="Boetius A."/>
            <person name="Orphan V."/>
        </authorList>
    </citation>
    <scope>NUCLEOTIDE SEQUENCE</scope>
</reference>
<dbReference type="EMBL" id="MT631714">
    <property type="protein sequence ID" value="QNO58104.1"/>
    <property type="molecule type" value="Genomic_DNA"/>
</dbReference>
<accession>A0A7G9ZCX0</accession>